<dbReference type="PIRSF" id="PIRSF500134">
    <property type="entry name" value="UDPglc_DH_bac"/>
    <property type="match status" value="1"/>
</dbReference>
<feature type="binding site" evidence="11">
    <location>
        <position position="327"/>
    </location>
    <ligand>
        <name>NAD(+)</name>
        <dbReference type="ChEBI" id="CHEBI:57540"/>
    </ligand>
</feature>
<dbReference type="SMART" id="SM00984">
    <property type="entry name" value="UDPG_MGDP_dh_C"/>
    <property type="match status" value="1"/>
</dbReference>
<dbReference type="PANTHER" id="PTHR43750">
    <property type="entry name" value="UDP-GLUCOSE 6-DEHYDROGENASE TUAD"/>
    <property type="match status" value="1"/>
</dbReference>
<dbReference type="OrthoDB" id="9803238at2"/>
<evidence type="ECO:0000259" key="12">
    <source>
        <dbReference type="SMART" id="SM00984"/>
    </source>
</evidence>
<keyword evidence="6 8" id="KW-0520">NAD</keyword>
<dbReference type="NCBIfam" id="TIGR03026">
    <property type="entry name" value="NDP-sugDHase"/>
    <property type="match status" value="1"/>
</dbReference>
<evidence type="ECO:0000256" key="2">
    <source>
        <dbReference type="ARBA" id="ARBA00006601"/>
    </source>
</evidence>
<feature type="binding site" evidence="11">
    <location>
        <position position="35"/>
    </location>
    <ligand>
        <name>NAD(+)</name>
        <dbReference type="ChEBI" id="CHEBI:57540"/>
    </ligand>
</feature>
<dbReference type="SUPFAM" id="SSF48179">
    <property type="entry name" value="6-phosphogluconate dehydrogenase C-terminal domain-like"/>
    <property type="match status" value="1"/>
</dbReference>
<evidence type="ECO:0000313" key="14">
    <source>
        <dbReference type="Proteomes" id="UP000334923"/>
    </source>
</evidence>
<name>A0A5E6M655_9BACT</name>
<dbReference type="SUPFAM" id="SSF52413">
    <property type="entry name" value="UDP-glucose/GDP-mannose dehydrogenase C-terminal domain"/>
    <property type="match status" value="1"/>
</dbReference>
<dbReference type="GO" id="GO:0003979">
    <property type="term" value="F:UDP-glucose 6-dehydrogenase activity"/>
    <property type="evidence" value="ECO:0007669"/>
    <property type="project" value="UniProtKB-EC"/>
</dbReference>
<dbReference type="PIRSF" id="PIRSF000124">
    <property type="entry name" value="UDPglc_GDPman_dh"/>
    <property type="match status" value="1"/>
</dbReference>
<dbReference type="EMBL" id="CABFVA020000012">
    <property type="protein sequence ID" value="VVM04836.1"/>
    <property type="molecule type" value="Genomic_DNA"/>
</dbReference>
<dbReference type="InterPro" id="IPR036291">
    <property type="entry name" value="NAD(P)-bd_dom_sf"/>
</dbReference>
<dbReference type="InterPro" id="IPR036220">
    <property type="entry name" value="UDP-Glc/GDP-Man_DH_C_sf"/>
</dbReference>
<comment type="pathway">
    <text evidence="1">Nucleotide-sugar biosynthesis; UDP-alpha-D-glucuronate biosynthesis; UDP-alpha-D-glucuronate from UDP-alpha-D-glucose: step 1/1.</text>
</comment>
<dbReference type="AlphaFoldDB" id="A0A5E6M655"/>
<dbReference type="Gene3D" id="3.40.50.720">
    <property type="entry name" value="NAD(P)-binding Rossmann-like Domain"/>
    <property type="match status" value="2"/>
</dbReference>
<dbReference type="Proteomes" id="UP000334923">
    <property type="component" value="Unassembled WGS sequence"/>
</dbReference>
<feature type="binding site" evidence="10">
    <location>
        <position position="320"/>
    </location>
    <ligand>
        <name>substrate</name>
    </ligand>
</feature>
<dbReference type="UniPathway" id="UPA00038">
    <property type="reaction ID" value="UER00491"/>
</dbReference>
<feature type="binding site" evidence="11">
    <location>
        <position position="86"/>
    </location>
    <ligand>
        <name>NAD(+)</name>
        <dbReference type="ChEBI" id="CHEBI:57540"/>
    </ligand>
</feature>
<dbReference type="Gene3D" id="1.20.5.100">
    <property type="entry name" value="Cytochrome c1, transmembrane anchor, C-terminal"/>
    <property type="match status" value="1"/>
</dbReference>
<evidence type="ECO:0000256" key="5">
    <source>
        <dbReference type="ARBA" id="ARBA00023002"/>
    </source>
</evidence>
<dbReference type="RefSeq" id="WP_142659209.1">
    <property type="nucleotide sequence ID" value="NZ_CABFVA020000012.1"/>
</dbReference>
<feature type="binding site" evidence="10">
    <location>
        <position position="257"/>
    </location>
    <ligand>
        <name>substrate</name>
    </ligand>
</feature>
<sequence>MKLAIIGSGYVGLTTGACFAEVGHDVLCVDSDQAKVKSLRGGSVPFYEPGLEAMISRNAALGRLRFGESVAEAVENCLALFIAVPTPPHADGSVDLHYVEKVAREIAGSLREYRVIVDKSTVPVRTGEKVAQTIERYSKQKAEFDVVSNPEFLREGSAIADLMNPDRIVIGSSSERATAIMKEVYGPFRTPMLITDLNSAELIKHASNSFLALKISYINMIAQICEASNADVLLVAEGMGLDRRIGRSFLQAGVGWGGSCFPKDVSAFIRIAEELGCEFRLLKEAASINEEQREHFLKKIREEIWLLRDKTIGLLGLAFKNNTDDTRQSVAMALAESFLKEGAVVRAFDPKAMAKAEQLLPKLQLCSCGEDVAAGADCVVVATEWEEFRDLDWLAMKKRMLSPLVFDGRNLLDREKMAAWGFSYRGVGR</sequence>
<feature type="binding site" evidence="11">
    <location>
        <position position="155"/>
    </location>
    <ligand>
        <name>NAD(+)</name>
        <dbReference type="ChEBI" id="CHEBI:57540"/>
    </ligand>
</feature>
<feature type="binding site" evidence="10">
    <location>
        <position position="204"/>
    </location>
    <ligand>
        <name>substrate</name>
    </ligand>
</feature>
<dbReference type="SUPFAM" id="SSF51735">
    <property type="entry name" value="NAD(P)-binding Rossmann-fold domains"/>
    <property type="match status" value="1"/>
</dbReference>
<feature type="binding site" evidence="10">
    <location>
        <begin position="152"/>
        <end position="155"/>
    </location>
    <ligand>
        <name>substrate</name>
    </ligand>
</feature>
<dbReference type="InterPro" id="IPR001732">
    <property type="entry name" value="UDP-Glc/GDP-Man_DH_N"/>
</dbReference>
<dbReference type="GO" id="GO:0006065">
    <property type="term" value="P:UDP-glucuronate biosynthetic process"/>
    <property type="evidence" value="ECO:0007669"/>
    <property type="project" value="UniProtKB-UniPathway"/>
</dbReference>
<feature type="binding site" evidence="11">
    <location>
        <position position="121"/>
    </location>
    <ligand>
        <name>NAD(+)</name>
        <dbReference type="ChEBI" id="CHEBI:57540"/>
    </ligand>
</feature>
<dbReference type="InterPro" id="IPR014026">
    <property type="entry name" value="UDP-Glc/GDP-Man_DH_dimer"/>
</dbReference>
<dbReference type="GO" id="GO:0051287">
    <property type="term" value="F:NAD binding"/>
    <property type="evidence" value="ECO:0007669"/>
    <property type="project" value="InterPro"/>
</dbReference>
<evidence type="ECO:0000256" key="9">
    <source>
        <dbReference type="PIRSR" id="PIRSR500134-1"/>
    </source>
</evidence>
<dbReference type="Pfam" id="PF00984">
    <property type="entry name" value="UDPG_MGDP_dh"/>
    <property type="match status" value="1"/>
</dbReference>
<evidence type="ECO:0000256" key="1">
    <source>
        <dbReference type="ARBA" id="ARBA00004701"/>
    </source>
</evidence>
<dbReference type="PANTHER" id="PTHR43750:SF3">
    <property type="entry name" value="UDP-GLUCOSE 6-DEHYDROGENASE TUAD"/>
    <property type="match status" value="1"/>
</dbReference>
<dbReference type="PROSITE" id="PS51257">
    <property type="entry name" value="PROKAR_LIPOPROTEIN"/>
    <property type="match status" value="1"/>
</dbReference>
<keyword evidence="14" id="KW-1185">Reference proteome</keyword>
<evidence type="ECO:0000256" key="10">
    <source>
        <dbReference type="PIRSR" id="PIRSR500134-2"/>
    </source>
</evidence>
<evidence type="ECO:0000256" key="11">
    <source>
        <dbReference type="PIRSR" id="PIRSR500134-3"/>
    </source>
</evidence>
<feature type="binding site" evidence="10">
    <location>
        <begin position="249"/>
        <end position="253"/>
    </location>
    <ligand>
        <name>substrate</name>
    </ligand>
</feature>
<evidence type="ECO:0000256" key="6">
    <source>
        <dbReference type="ARBA" id="ARBA00023027"/>
    </source>
</evidence>
<dbReference type="Pfam" id="PF03721">
    <property type="entry name" value="UDPG_MGDP_dh_N"/>
    <property type="match status" value="1"/>
</dbReference>
<dbReference type="InterPro" id="IPR008927">
    <property type="entry name" value="6-PGluconate_DH-like_C_sf"/>
</dbReference>
<feature type="binding site" evidence="11">
    <location>
        <position position="30"/>
    </location>
    <ligand>
        <name>NAD(+)</name>
        <dbReference type="ChEBI" id="CHEBI:57540"/>
    </ligand>
</feature>
<evidence type="ECO:0000256" key="4">
    <source>
        <dbReference type="ARBA" id="ARBA00015132"/>
    </source>
</evidence>
<dbReference type="Pfam" id="PF03720">
    <property type="entry name" value="UDPG_MGDP_dh_C"/>
    <property type="match status" value="1"/>
</dbReference>
<evidence type="ECO:0000256" key="3">
    <source>
        <dbReference type="ARBA" id="ARBA00012954"/>
    </source>
</evidence>
<comment type="similarity">
    <text evidence="2 8">Belongs to the UDP-glucose/GDP-mannose dehydrogenase family.</text>
</comment>
<feature type="binding site" evidence="11">
    <location>
        <position position="263"/>
    </location>
    <ligand>
        <name>NAD(+)</name>
        <dbReference type="ChEBI" id="CHEBI:57540"/>
    </ligand>
</feature>
<comment type="catalytic activity">
    <reaction evidence="7 8">
        <text>UDP-alpha-D-glucose + 2 NAD(+) + H2O = UDP-alpha-D-glucuronate + 2 NADH + 3 H(+)</text>
        <dbReference type="Rhea" id="RHEA:23596"/>
        <dbReference type="ChEBI" id="CHEBI:15377"/>
        <dbReference type="ChEBI" id="CHEBI:15378"/>
        <dbReference type="ChEBI" id="CHEBI:57540"/>
        <dbReference type="ChEBI" id="CHEBI:57945"/>
        <dbReference type="ChEBI" id="CHEBI:58052"/>
        <dbReference type="ChEBI" id="CHEBI:58885"/>
        <dbReference type="EC" id="1.1.1.22"/>
    </reaction>
</comment>
<dbReference type="InterPro" id="IPR017476">
    <property type="entry name" value="UDP-Glc/GDP-Man"/>
</dbReference>
<feature type="active site" description="Nucleophile" evidence="9">
    <location>
        <position position="260"/>
    </location>
</feature>
<dbReference type="EC" id="1.1.1.22" evidence="3 8"/>
<protein>
    <recommendedName>
        <fullName evidence="4 8">UDP-glucose 6-dehydrogenase</fullName>
        <ecNumber evidence="3 8">1.1.1.22</ecNumber>
    </recommendedName>
</protein>
<accession>A0A5E6M655</accession>
<proteinExistence type="inferred from homology"/>
<feature type="domain" description="UDP-glucose/GDP-mannose dehydrogenase C-terminal" evidence="12">
    <location>
        <begin position="313"/>
        <end position="414"/>
    </location>
</feature>
<evidence type="ECO:0000256" key="8">
    <source>
        <dbReference type="PIRNR" id="PIRNR000124"/>
    </source>
</evidence>
<dbReference type="GO" id="GO:0000271">
    <property type="term" value="P:polysaccharide biosynthetic process"/>
    <property type="evidence" value="ECO:0007669"/>
    <property type="project" value="InterPro"/>
</dbReference>
<reference evidence="13 14" key="1">
    <citation type="submission" date="2019-09" db="EMBL/GenBank/DDBJ databases">
        <authorList>
            <person name="Cremers G."/>
        </authorList>
    </citation>
    <scope>NUCLEOTIDE SEQUENCE [LARGE SCALE GENOMIC DNA]</scope>
    <source>
        <strain evidence="13">4A</strain>
    </source>
</reference>
<dbReference type="InterPro" id="IPR014027">
    <property type="entry name" value="UDP-Glc/GDP-Man_DH_C"/>
</dbReference>
<evidence type="ECO:0000313" key="13">
    <source>
        <dbReference type="EMBL" id="VVM04836.1"/>
    </source>
</evidence>
<evidence type="ECO:0000256" key="7">
    <source>
        <dbReference type="ARBA" id="ARBA00047473"/>
    </source>
</evidence>
<keyword evidence="5 8" id="KW-0560">Oxidoreductase</keyword>
<organism evidence="13 14">
    <name type="scientific">Methylacidimicrobium tartarophylax</name>
    <dbReference type="NCBI Taxonomy" id="1041768"/>
    <lineage>
        <taxon>Bacteria</taxon>
        <taxon>Pseudomonadati</taxon>
        <taxon>Verrucomicrobiota</taxon>
        <taxon>Methylacidimicrobium</taxon>
    </lineage>
</organism>
<gene>
    <name evidence="13" type="primary">UGDH</name>
    <name evidence="13" type="synonym">ugd</name>
    <name evidence="13" type="ORF">MAMT_00340</name>
</gene>
<dbReference type="InterPro" id="IPR028357">
    <property type="entry name" value="UDPglc_DH_bac"/>
</dbReference>